<evidence type="ECO:0000256" key="2">
    <source>
        <dbReference type="ARBA" id="ARBA00010112"/>
    </source>
</evidence>
<evidence type="ECO:0000256" key="3">
    <source>
        <dbReference type="ARBA" id="ARBA00022525"/>
    </source>
</evidence>
<evidence type="ECO:0000256" key="4">
    <source>
        <dbReference type="ARBA" id="ARBA00022729"/>
    </source>
</evidence>
<evidence type="ECO:0000313" key="8">
    <source>
        <dbReference type="WBParaSite" id="TCONS_00011104.p1"/>
    </source>
</evidence>
<dbReference type="WBParaSite" id="TCONS_00011104.p1">
    <property type="protein sequence ID" value="TCONS_00011104.p1"/>
    <property type="gene ID" value="XLOC_005187"/>
</dbReference>
<comment type="subcellular location">
    <subcellularLocation>
        <location evidence="1">Secreted</location>
    </subcellularLocation>
</comment>
<organism evidence="7 8">
    <name type="scientific">Strongyloides stercoralis</name>
    <name type="common">Threadworm</name>
    <dbReference type="NCBI Taxonomy" id="6248"/>
    <lineage>
        <taxon>Eukaryota</taxon>
        <taxon>Metazoa</taxon>
        <taxon>Ecdysozoa</taxon>
        <taxon>Nematoda</taxon>
        <taxon>Chromadorea</taxon>
        <taxon>Rhabditida</taxon>
        <taxon>Tylenchina</taxon>
        <taxon>Panagrolaimomorpha</taxon>
        <taxon>Strongyloidoidea</taxon>
        <taxon>Strongyloididae</taxon>
        <taxon>Strongyloides</taxon>
    </lineage>
</organism>
<dbReference type="AlphaFoldDB" id="A0AAF5I2B8"/>
<evidence type="ECO:0000313" key="7">
    <source>
        <dbReference type="Proteomes" id="UP000035681"/>
    </source>
</evidence>
<dbReference type="Pfam" id="PF01060">
    <property type="entry name" value="TTR-52"/>
    <property type="match status" value="1"/>
</dbReference>
<feature type="region of interest" description="Disordered" evidence="5">
    <location>
        <begin position="282"/>
        <end position="303"/>
    </location>
</feature>
<dbReference type="PANTHER" id="PTHR21700">
    <property type="entry name" value="TRANSTHYRETIN-LIKE FAMILY PROTEIN-RELATED"/>
    <property type="match status" value="1"/>
</dbReference>
<name>A0AAF5I2B8_STRER</name>
<keyword evidence="3" id="KW-0964">Secreted</keyword>
<evidence type="ECO:0000256" key="5">
    <source>
        <dbReference type="SAM" id="MobiDB-lite"/>
    </source>
</evidence>
<protein>
    <submittedName>
        <fullName evidence="8">RNA helicase</fullName>
    </submittedName>
</protein>
<keyword evidence="7" id="KW-1185">Reference proteome</keyword>
<proteinExistence type="inferred from homology"/>
<accession>A0AAF5I2B8</accession>
<reference evidence="8" key="1">
    <citation type="submission" date="2024-02" db="UniProtKB">
        <authorList>
            <consortium name="WormBaseParasite"/>
        </authorList>
    </citation>
    <scope>IDENTIFICATION</scope>
</reference>
<keyword evidence="4" id="KW-0732">Signal</keyword>
<evidence type="ECO:0000259" key="6">
    <source>
        <dbReference type="Pfam" id="PF21539"/>
    </source>
</evidence>
<dbReference type="GO" id="GO:0005576">
    <property type="term" value="C:extracellular region"/>
    <property type="evidence" value="ECO:0007669"/>
    <property type="project" value="UniProtKB-SubCell"/>
</dbReference>
<dbReference type="Pfam" id="PF21539">
    <property type="entry name" value="Med15_C"/>
    <property type="match status" value="1"/>
</dbReference>
<comment type="similarity">
    <text evidence="2">Belongs to the nematode transthyretin-like family.</text>
</comment>
<dbReference type="Gene3D" id="2.60.40.3330">
    <property type="match status" value="1"/>
</dbReference>
<dbReference type="Proteomes" id="UP000035681">
    <property type="component" value="Unplaced"/>
</dbReference>
<feature type="domain" description="ARC105/Med15 mediator subunit C-terminal" evidence="6">
    <location>
        <begin position="504"/>
        <end position="592"/>
    </location>
</feature>
<dbReference type="GO" id="GO:0009986">
    <property type="term" value="C:cell surface"/>
    <property type="evidence" value="ECO:0007669"/>
    <property type="project" value="InterPro"/>
</dbReference>
<sequence length="718" mass="83925">DIFLKIYKFVMYLSNIQRSISPQIISRQDINYPQNYTHQNIPKQSYSSQQHFEPQYHYHQYPKQQYSFQQYNVSPVYTNQHIPSTQSVSSSNNYQVPTNVYQQQTPVYQERIVRRQLTMKNEQKYQNTNSTQLVRELKHSGSHITQHGRIRNSLSPYPRTTEIKILPRNHQQYRGQQLVSQNNDSFSENHYKTVSMKQINYQSQTSLPLGVQSNNYKNLDIQEKKFYVNRQNQPNHLLEKDRSISSNGVGYQQISTNTHINNALKNNGIITKSIPNQLNVQSNASVSQPTTNQPSKNTQSTLQDLDNEYNEALKKLKKNEEKIKILLERQQIDGKINDAKERIERLKRILNLQEKVSLSFINRFINATNTKIRDENLCKSVIDAFDNVVRDGNKYKSFQIPHYDPLHKLKEKFLRMPDFDKCNSLEDLDNSILRSLENSKENDISIINETSKEEENNKNILDGIKKYLQSEIVHELDERTKLITGKDGKDHLMILCKNNIYLVLSETITKDLKLSGKFKIDPQNIPITNDCCEVNVIITFDRNDIPPLHLLIPIDYPKNVCSIVNPNYCSEITDLSLNRLISRVEQALPCLSVFQYLSDGLTQKITVDGRLLCIKVPLENVKIKLMEENILFDEMMSEGVTDNKGYFNISGEYIEYTKIEPYIEINYKCPESGEEAVEEKKFLYVPSNVFRYLGYTRNFKFKFDDIDLIRIKKRVLNF</sequence>
<dbReference type="InterPro" id="IPR048386">
    <property type="entry name" value="Med15_C"/>
</dbReference>
<dbReference type="InterPro" id="IPR001534">
    <property type="entry name" value="Transthyretin-like"/>
</dbReference>
<evidence type="ECO:0000256" key="1">
    <source>
        <dbReference type="ARBA" id="ARBA00004613"/>
    </source>
</evidence>
<dbReference type="InterPro" id="IPR038479">
    <property type="entry name" value="Transthyretin-like_sf"/>
</dbReference>